<protein>
    <submittedName>
        <fullName evidence="2">PucR C-terminal helix-turn-helix domain-containing protein</fullName>
    </submittedName>
</protein>
<accession>A0A1N6FG74</accession>
<dbReference type="EMBL" id="FSRN01000001">
    <property type="protein sequence ID" value="SIN94283.1"/>
    <property type="molecule type" value="Genomic_DNA"/>
</dbReference>
<evidence type="ECO:0000313" key="2">
    <source>
        <dbReference type="EMBL" id="SIN94283.1"/>
    </source>
</evidence>
<evidence type="ECO:0000313" key="3">
    <source>
        <dbReference type="Proteomes" id="UP000184758"/>
    </source>
</evidence>
<proteinExistence type="predicted"/>
<dbReference type="OrthoDB" id="9792148at2"/>
<dbReference type="InterPro" id="IPR025736">
    <property type="entry name" value="PucR_C-HTH_dom"/>
</dbReference>
<dbReference type="PANTHER" id="PTHR33744">
    <property type="entry name" value="CARBOHYDRATE DIACID REGULATOR"/>
    <property type="match status" value="1"/>
</dbReference>
<dbReference type="RefSeq" id="WP_034547259.1">
    <property type="nucleotide sequence ID" value="NZ_FSRN01000001.1"/>
</dbReference>
<organism evidence="2 3">
    <name type="scientific">Carnobacterium alterfunditum</name>
    <dbReference type="NCBI Taxonomy" id="28230"/>
    <lineage>
        <taxon>Bacteria</taxon>
        <taxon>Bacillati</taxon>
        <taxon>Bacillota</taxon>
        <taxon>Bacilli</taxon>
        <taxon>Lactobacillales</taxon>
        <taxon>Carnobacteriaceae</taxon>
        <taxon>Carnobacterium</taxon>
    </lineage>
</organism>
<dbReference type="eggNOG" id="COG2508">
    <property type="taxonomic scope" value="Bacteria"/>
</dbReference>
<dbReference type="InterPro" id="IPR051448">
    <property type="entry name" value="CdaR-like_regulators"/>
</dbReference>
<reference evidence="3" key="1">
    <citation type="submission" date="2016-11" db="EMBL/GenBank/DDBJ databases">
        <authorList>
            <person name="Varghese N."/>
            <person name="Submissions S."/>
        </authorList>
    </citation>
    <scope>NUCLEOTIDE SEQUENCE [LARGE SCALE GENOMIC DNA]</scope>
    <source>
        <strain evidence="3">313</strain>
    </source>
</reference>
<sequence length="287" mass="33912">MNFNQFKSIYPSAFLTDVSKNDQAFLTFPYQNKWINFDENQLTVSEKKLLYLIFNQDITMQNLETPQSKWYQFLIEDNPSLPIEKGIYRVVQFDITKKDTRFDKKLWLSSFKSFFKDVQEAFFIDDHYGLLIHRYSGFSAAQEETIGILQTLDDDFSTKTSGYIGQYWPLSLDFKQFFKEEQTIFLNQLQKSKQVFSLSDVALSYYASEALSKSPIIQQLKKDLASHPEIKELITAIWLNQGNISLAAKYLYIHRNTLQYRLDRFFEEFGFSLKDRNDLLLCYLLTI</sequence>
<feature type="domain" description="PucR C-terminal helix-turn-helix" evidence="1">
    <location>
        <begin position="239"/>
        <end position="284"/>
    </location>
</feature>
<dbReference type="Proteomes" id="UP000184758">
    <property type="component" value="Unassembled WGS sequence"/>
</dbReference>
<gene>
    <name evidence="2" type="ORF">SAMN05878443_0602</name>
</gene>
<evidence type="ECO:0000259" key="1">
    <source>
        <dbReference type="Pfam" id="PF13556"/>
    </source>
</evidence>
<dbReference type="STRING" id="28230.SAMN05878443_0602"/>
<name>A0A1N6FG74_9LACT</name>
<dbReference type="Pfam" id="PF13556">
    <property type="entry name" value="HTH_30"/>
    <property type="match status" value="1"/>
</dbReference>
<dbReference type="AlphaFoldDB" id="A0A1N6FG74"/>
<dbReference type="InterPro" id="IPR009057">
    <property type="entry name" value="Homeodomain-like_sf"/>
</dbReference>
<dbReference type="SUPFAM" id="SSF46689">
    <property type="entry name" value="Homeodomain-like"/>
    <property type="match status" value="1"/>
</dbReference>
<dbReference type="InterPro" id="IPR042070">
    <property type="entry name" value="PucR_C-HTH_sf"/>
</dbReference>
<dbReference type="PANTHER" id="PTHR33744:SF15">
    <property type="entry name" value="CARBOHYDRATE DIACID REGULATOR"/>
    <property type="match status" value="1"/>
</dbReference>
<keyword evidence="3" id="KW-1185">Reference proteome</keyword>
<dbReference type="Gene3D" id="1.10.10.2840">
    <property type="entry name" value="PucR C-terminal helix-turn-helix domain"/>
    <property type="match status" value="1"/>
</dbReference>